<dbReference type="Gene3D" id="3.20.20.80">
    <property type="entry name" value="Glycosidases"/>
    <property type="match status" value="2"/>
</dbReference>
<dbReference type="PANTHER" id="PTHR22762">
    <property type="entry name" value="ALPHA-GLUCOSIDASE"/>
    <property type="match status" value="1"/>
</dbReference>
<dbReference type="InterPro" id="IPR011013">
    <property type="entry name" value="Gal_mutarotase_sf_dom"/>
</dbReference>
<dbReference type="EMBL" id="JBHTOF010000021">
    <property type="protein sequence ID" value="MFD1464971.1"/>
    <property type="molecule type" value="Genomic_DNA"/>
</dbReference>
<evidence type="ECO:0000259" key="5">
    <source>
        <dbReference type="Pfam" id="PF01055"/>
    </source>
</evidence>
<evidence type="ECO:0000256" key="1">
    <source>
        <dbReference type="ARBA" id="ARBA00007806"/>
    </source>
</evidence>
<dbReference type="PANTHER" id="PTHR22762:SF166">
    <property type="entry name" value="ALPHA-GLUCOSIDASE"/>
    <property type="match status" value="1"/>
</dbReference>
<comment type="similarity">
    <text evidence="1 4">Belongs to the glycosyl hydrolase 31 family.</text>
</comment>
<dbReference type="Gene3D" id="2.60.40.1180">
    <property type="entry name" value="Golgi alpha-mannosidase II"/>
    <property type="match status" value="2"/>
</dbReference>
<evidence type="ECO:0000256" key="3">
    <source>
        <dbReference type="ARBA" id="ARBA00023295"/>
    </source>
</evidence>
<dbReference type="InterPro" id="IPR000322">
    <property type="entry name" value="Glyco_hydro_31_TIM"/>
</dbReference>
<dbReference type="InterPro" id="IPR030458">
    <property type="entry name" value="Glyco_hydro_31_AS"/>
</dbReference>
<accession>A0ABW4DME2</accession>
<evidence type="ECO:0000256" key="2">
    <source>
        <dbReference type="ARBA" id="ARBA00022801"/>
    </source>
</evidence>
<evidence type="ECO:0000313" key="10">
    <source>
        <dbReference type="Proteomes" id="UP001597244"/>
    </source>
</evidence>
<keyword evidence="10" id="KW-1185">Reference proteome</keyword>
<keyword evidence="3 4" id="KW-0326">Glycosidase</keyword>
<feature type="domain" description="Glycoside hydrolase family 31 TIM barrel" evidence="5">
    <location>
        <begin position="258"/>
        <end position="581"/>
    </location>
</feature>
<dbReference type="Pfam" id="PF01055">
    <property type="entry name" value="Glyco_hydro_31_2nd"/>
    <property type="match status" value="1"/>
</dbReference>
<evidence type="ECO:0000259" key="8">
    <source>
        <dbReference type="Pfam" id="PF21365"/>
    </source>
</evidence>
<proteinExistence type="inferred from homology"/>
<dbReference type="Pfam" id="PF17137">
    <property type="entry name" value="DUF5110"/>
    <property type="match status" value="1"/>
</dbReference>
<dbReference type="InterPro" id="IPR033403">
    <property type="entry name" value="DUF5110"/>
</dbReference>
<dbReference type="Gene3D" id="2.60.40.1760">
    <property type="entry name" value="glycosyl hydrolase (family 31)"/>
    <property type="match status" value="1"/>
</dbReference>
<name>A0ABW4DME2_9LACO</name>
<sequence>MRGHLILNYIKSFQVNNQKVTIQYEKGNIQATIMRSDIVRVVFDSKTSPTHSYAIENEKTEKTDYKVEKKANTIVITTDLLNIIIYPDKYIDVYNHAGEPLVLDYRGSRKKMVRDLSDQQTQLVVAEGHAIDSLVHSTNSQAVKVLHQNEHFYGLGDKTGFLDKRGYVYDNWNTDDPSPQVESFTRLYKTVPFLVGLNENRPFGLFFDSTFPSHFDLGKESNDYYVYTSSDDMLDYYIIGGSDMSDVIGAYTYLTGRTPLPQKWTLGYQQSRWSYESEEQVNYIANKMRKNKLPCDVIHLDIDYMNGFRVFTVNKANFPKFSSLIKRLNLEGYKIVTIIDPGVKRDEDYSVYADGIASDMFVKDAVGKVYQNTVWPGDAVFPDFGREKVRKWWADNIKFLTDQGVCGVWNDMNEPATFNGDIPSDVVFYDELKPATHLQMHNVYGHNMARATYRGLKEQTGARPFVISRAVYSGSQKYTTIWTGDNHSLWVHLQWMIPQLCNLGLSGFGFSGTDIGGFGGDTTPELLSRWIEAAIFSPLLRNHSTIGSRAQEPWSFGEPTLSIYRKYLELRYHLLDYLYDLFAQGSQTGLPIMRPLVLHYADDENTRTINDEYLVGENILVAPIVMPGIKKRLVYLPKGQWYDFWTNHMYIGQQTYVIDAPIEKLPLFVKGGTLLPWRPLTQSVNVTSENTITFKLYGNSGLYEHYQDNGLDFKYENGEYNLYEISVHNSILRVELTHFGYELPYTKITIDKNGSTTDFLWEANNKKYHLSN</sequence>
<dbReference type="SUPFAM" id="SSF51445">
    <property type="entry name" value="(Trans)glycosidases"/>
    <property type="match status" value="1"/>
</dbReference>
<reference evidence="10" key="1">
    <citation type="journal article" date="2019" name="Int. J. Syst. Evol. Microbiol.">
        <title>The Global Catalogue of Microorganisms (GCM) 10K type strain sequencing project: providing services to taxonomists for standard genome sequencing and annotation.</title>
        <authorList>
            <consortium name="The Broad Institute Genomics Platform"/>
            <consortium name="The Broad Institute Genome Sequencing Center for Infectious Disease"/>
            <person name="Wu L."/>
            <person name="Ma J."/>
        </authorList>
    </citation>
    <scope>NUCLEOTIDE SEQUENCE [LARGE SCALE GENOMIC DNA]</scope>
    <source>
        <strain evidence="10">CCM 8951</strain>
    </source>
</reference>
<dbReference type="InterPro" id="IPR025887">
    <property type="entry name" value="Glyco_hydro_31_N_dom"/>
</dbReference>
<feature type="domain" description="Glycoside hydrolase family 31 N-terminal" evidence="6">
    <location>
        <begin position="29"/>
        <end position="216"/>
    </location>
</feature>
<dbReference type="InterPro" id="IPR048395">
    <property type="entry name" value="Glyco_hydro_31_C"/>
</dbReference>
<organism evidence="9 10">
    <name type="scientific">Lapidilactobacillus mulanensis</name>
    <dbReference type="NCBI Taxonomy" id="2485999"/>
    <lineage>
        <taxon>Bacteria</taxon>
        <taxon>Bacillati</taxon>
        <taxon>Bacillota</taxon>
        <taxon>Bacilli</taxon>
        <taxon>Lactobacillales</taxon>
        <taxon>Lactobacillaceae</taxon>
        <taxon>Lapidilactobacillus</taxon>
    </lineage>
</organism>
<gene>
    <name evidence="9" type="ORF">ACFQ4L_02545</name>
</gene>
<dbReference type="InterPro" id="IPR013780">
    <property type="entry name" value="Glyco_hydro_b"/>
</dbReference>
<evidence type="ECO:0000259" key="6">
    <source>
        <dbReference type="Pfam" id="PF13802"/>
    </source>
</evidence>
<dbReference type="Proteomes" id="UP001597244">
    <property type="component" value="Unassembled WGS sequence"/>
</dbReference>
<dbReference type="Pfam" id="PF21365">
    <property type="entry name" value="Glyco_hydro_31_3rd"/>
    <property type="match status" value="1"/>
</dbReference>
<comment type="caution">
    <text evidence="9">The sequence shown here is derived from an EMBL/GenBank/DDBJ whole genome shotgun (WGS) entry which is preliminary data.</text>
</comment>
<evidence type="ECO:0000313" key="9">
    <source>
        <dbReference type="EMBL" id="MFD1464971.1"/>
    </source>
</evidence>
<feature type="domain" description="Glycosyl hydrolase family 31 C-terminal" evidence="8">
    <location>
        <begin position="589"/>
        <end position="674"/>
    </location>
</feature>
<dbReference type="PROSITE" id="PS00129">
    <property type="entry name" value="GLYCOSYL_HYDROL_F31_1"/>
    <property type="match status" value="1"/>
</dbReference>
<evidence type="ECO:0000256" key="4">
    <source>
        <dbReference type="RuleBase" id="RU361185"/>
    </source>
</evidence>
<dbReference type="CDD" id="cd06604">
    <property type="entry name" value="GH31_glucosidase_II_MalA"/>
    <property type="match status" value="1"/>
</dbReference>
<dbReference type="Pfam" id="PF13802">
    <property type="entry name" value="Gal_mutarotas_2"/>
    <property type="match status" value="1"/>
</dbReference>
<dbReference type="SUPFAM" id="SSF51011">
    <property type="entry name" value="Glycosyl hydrolase domain"/>
    <property type="match status" value="1"/>
</dbReference>
<dbReference type="EC" id="3.2.1.-" evidence="9"/>
<dbReference type="SUPFAM" id="SSF74650">
    <property type="entry name" value="Galactose mutarotase-like"/>
    <property type="match status" value="1"/>
</dbReference>
<evidence type="ECO:0000259" key="7">
    <source>
        <dbReference type="Pfam" id="PF17137"/>
    </source>
</evidence>
<dbReference type="GO" id="GO:0016798">
    <property type="term" value="F:hydrolase activity, acting on glycosyl bonds"/>
    <property type="evidence" value="ECO:0007669"/>
    <property type="project" value="UniProtKB-KW"/>
</dbReference>
<dbReference type="InterPro" id="IPR017853">
    <property type="entry name" value="GH"/>
</dbReference>
<protein>
    <submittedName>
        <fullName evidence="9">Glycoside hydrolase family 31 protein</fullName>
        <ecNumber evidence="9">3.2.1.-</ecNumber>
    </submittedName>
</protein>
<feature type="domain" description="DUF5110" evidence="7">
    <location>
        <begin position="692"/>
        <end position="737"/>
    </location>
</feature>
<keyword evidence="2 4" id="KW-0378">Hydrolase</keyword>
<dbReference type="CDD" id="cd14752">
    <property type="entry name" value="GH31_N"/>
    <property type="match status" value="1"/>
</dbReference>